<keyword evidence="3" id="KW-1185">Reference proteome</keyword>
<dbReference type="InterPro" id="IPR000594">
    <property type="entry name" value="ThiF_NAD_FAD-bd"/>
</dbReference>
<dbReference type="Gene3D" id="3.40.50.720">
    <property type="entry name" value="NAD(P)-binding Rossmann-like Domain"/>
    <property type="match status" value="1"/>
</dbReference>
<accession>A0ABT3AC27</accession>
<dbReference type="CDD" id="cd00757">
    <property type="entry name" value="ThiF_MoeB_HesA_family"/>
    <property type="match status" value="1"/>
</dbReference>
<dbReference type="InterPro" id="IPR045886">
    <property type="entry name" value="ThiF/MoeB/HesA"/>
</dbReference>
<dbReference type="InterPro" id="IPR035985">
    <property type="entry name" value="Ubiquitin-activating_enz"/>
</dbReference>
<protein>
    <submittedName>
        <fullName evidence="2">HesA/MoeB/ThiF family protein</fullName>
    </submittedName>
</protein>
<dbReference type="Gene3D" id="3.40.250.10">
    <property type="entry name" value="Rhodanese-like domain"/>
    <property type="match status" value="1"/>
</dbReference>
<dbReference type="Pfam" id="PF00581">
    <property type="entry name" value="Rhodanese"/>
    <property type="match status" value="1"/>
</dbReference>
<name>A0ABT3AC27_9ALTE</name>
<dbReference type="EMBL" id="JAOWKX010000009">
    <property type="protein sequence ID" value="MCV2886227.1"/>
    <property type="molecule type" value="Genomic_DNA"/>
</dbReference>
<dbReference type="SMART" id="SM00450">
    <property type="entry name" value="RHOD"/>
    <property type="match status" value="1"/>
</dbReference>
<gene>
    <name evidence="2" type="ORF">OE749_16155</name>
</gene>
<proteinExistence type="predicted"/>
<dbReference type="RefSeq" id="WP_263713513.1">
    <property type="nucleotide sequence ID" value="NZ_JAOWKX010000009.1"/>
</dbReference>
<feature type="domain" description="Rhodanese" evidence="1">
    <location>
        <begin position="279"/>
        <end position="359"/>
    </location>
</feature>
<reference evidence="2 3" key="1">
    <citation type="submission" date="2022-10" db="EMBL/GenBank/DDBJ databases">
        <title>Aestuariibacter sp. AA17 isolated from Montipora capitata coral fragment.</title>
        <authorList>
            <person name="Emsley S.A."/>
            <person name="Pfannmuller K.M."/>
            <person name="Loughran R.M."/>
            <person name="Shlafstein M."/>
            <person name="Papke E."/>
            <person name="Saw J.H."/>
            <person name="Ushijima B."/>
            <person name="Videau P."/>
        </authorList>
    </citation>
    <scope>NUCLEOTIDE SEQUENCE [LARGE SCALE GENOMIC DNA]</scope>
    <source>
        <strain evidence="2 3">AA17</strain>
    </source>
</reference>
<dbReference type="PANTHER" id="PTHR10953:SF102">
    <property type="entry name" value="ADENYLYLTRANSFERASE AND SULFURTRANSFERASE MOCS3"/>
    <property type="match status" value="1"/>
</dbReference>
<dbReference type="PROSITE" id="PS50206">
    <property type="entry name" value="RHODANESE_3"/>
    <property type="match status" value="1"/>
</dbReference>
<dbReference type="PANTHER" id="PTHR10953">
    <property type="entry name" value="UBIQUITIN-ACTIVATING ENZYME E1"/>
    <property type="match status" value="1"/>
</dbReference>
<evidence type="ECO:0000259" key="1">
    <source>
        <dbReference type="PROSITE" id="PS50206"/>
    </source>
</evidence>
<sequence length="374" mass="41366">MHTDFSLDEWQRYQRQIQLADIGVQGQKALKQARVAIVGVGGLGCPVSMYLAAAGVGEIVLIDHDIVSETNLQRQLLYRDKDVGCSKVNVASAVLRDLNPHITIRAMNKAFSSQLPLADLDVDLILDCTDNYSTRSDINTWARNHKRDWLFASVHQFSGQLCLFRYQDACYHCLFPLAPSEAMDCNGAGVIGSVPGAVGLLQAQQAIQYLIGSAVACDNTLVSVNLQTLTTQKMRLRRDPHCGLHDAKIEPAKPIAPCDSEEVADSSLSPPIFMHKLLNEENIVLVDARSRSEHQAFHIGGRVIEEDEVHVKQLHRTPDTQFFVYCQSGQRSERMVSALKARGFSQVYQLSGGLAAILPILAEDSLRELRAKFS</sequence>
<evidence type="ECO:0000313" key="3">
    <source>
        <dbReference type="Proteomes" id="UP001652504"/>
    </source>
</evidence>
<comment type="caution">
    <text evidence="2">The sequence shown here is derived from an EMBL/GenBank/DDBJ whole genome shotgun (WGS) entry which is preliminary data.</text>
</comment>
<dbReference type="Pfam" id="PF00899">
    <property type="entry name" value="ThiF"/>
    <property type="match status" value="1"/>
</dbReference>
<dbReference type="InterPro" id="IPR036873">
    <property type="entry name" value="Rhodanese-like_dom_sf"/>
</dbReference>
<organism evidence="2 3">
    <name type="scientific">Fluctibacter corallii</name>
    <dbReference type="NCBI Taxonomy" id="2984329"/>
    <lineage>
        <taxon>Bacteria</taxon>
        <taxon>Pseudomonadati</taxon>
        <taxon>Pseudomonadota</taxon>
        <taxon>Gammaproteobacteria</taxon>
        <taxon>Alteromonadales</taxon>
        <taxon>Alteromonadaceae</taxon>
        <taxon>Fluctibacter</taxon>
    </lineage>
</organism>
<dbReference type="Proteomes" id="UP001652504">
    <property type="component" value="Unassembled WGS sequence"/>
</dbReference>
<dbReference type="InterPro" id="IPR001763">
    <property type="entry name" value="Rhodanese-like_dom"/>
</dbReference>
<evidence type="ECO:0000313" key="2">
    <source>
        <dbReference type="EMBL" id="MCV2886227.1"/>
    </source>
</evidence>
<dbReference type="CDD" id="cd00158">
    <property type="entry name" value="RHOD"/>
    <property type="match status" value="1"/>
</dbReference>
<dbReference type="SUPFAM" id="SSF69572">
    <property type="entry name" value="Activating enzymes of the ubiquitin-like proteins"/>
    <property type="match status" value="1"/>
</dbReference>